<dbReference type="SUPFAM" id="SSF109604">
    <property type="entry name" value="HD-domain/PDEase-like"/>
    <property type="match status" value="1"/>
</dbReference>
<reference evidence="2 3" key="1">
    <citation type="submission" date="2020-07" db="EMBL/GenBank/DDBJ databases">
        <title>Sequencing the genomes of 1000 actinobacteria strains.</title>
        <authorList>
            <person name="Klenk H.-P."/>
        </authorList>
    </citation>
    <scope>NUCLEOTIDE SEQUENCE [LARGE SCALE GENOMIC DNA]</scope>
    <source>
        <strain evidence="2 3">DSM 100723</strain>
    </source>
</reference>
<dbReference type="GO" id="GO:0016787">
    <property type="term" value="F:hydrolase activity"/>
    <property type="evidence" value="ECO:0007669"/>
    <property type="project" value="UniProtKB-KW"/>
</dbReference>
<keyword evidence="2" id="KW-0378">Hydrolase</keyword>
<dbReference type="Proteomes" id="UP000523079">
    <property type="component" value="Unassembled WGS sequence"/>
</dbReference>
<feature type="compositionally biased region" description="Basic and acidic residues" evidence="1">
    <location>
        <begin position="219"/>
        <end position="228"/>
    </location>
</feature>
<dbReference type="PANTHER" id="PTHR21174">
    <property type="match status" value="1"/>
</dbReference>
<name>A0A7W3IRL6_9ACTN</name>
<evidence type="ECO:0000256" key="1">
    <source>
        <dbReference type="SAM" id="MobiDB-lite"/>
    </source>
</evidence>
<dbReference type="AlphaFoldDB" id="A0A7W3IRL6"/>
<dbReference type="EMBL" id="JACGWT010000002">
    <property type="protein sequence ID" value="MBA8793988.1"/>
    <property type="molecule type" value="Genomic_DNA"/>
</dbReference>
<sequence length="228" mass="25614">MTERAELVAAFAQVLPGHDDLAEDLLDRYAEPHRSYHTAEHLAAVLTRIDEFAVRDNDLYTVRLAAWFHDAVYQLKGLEISNEEASARLATRELGRRGFDQEDINEVGRLVRLTETHQPGPSDRDGTLLCDADLAVLGSDPDGYARYREAVRAEYPQLDDATFAAGRLAVLQRFGGRQVFRTTAGRRLERAAQTNLEAEARELIDRFGLQTDGWPLDQDPDHPSPSEE</sequence>
<evidence type="ECO:0000313" key="3">
    <source>
        <dbReference type="Proteomes" id="UP000523079"/>
    </source>
</evidence>
<dbReference type="RefSeq" id="WP_182559520.1">
    <property type="nucleotide sequence ID" value="NZ_JACGWT010000002.1"/>
</dbReference>
<keyword evidence="3" id="KW-1185">Reference proteome</keyword>
<dbReference type="PIRSF" id="PIRSF035170">
    <property type="entry name" value="HD_phosphohydro"/>
    <property type="match status" value="1"/>
</dbReference>
<dbReference type="PANTHER" id="PTHR21174:SF0">
    <property type="entry name" value="HD PHOSPHOHYDROLASE FAMILY PROTEIN-RELATED"/>
    <property type="match status" value="1"/>
</dbReference>
<evidence type="ECO:0000313" key="2">
    <source>
        <dbReference type="EMBL" id="MBA8793988.1"/>
    </source>
</evidence>
<feature type="region of interest" description="Disordered" evidence="1">
    <location>
        <begin position="209"/>
        <end position="228"/>
    </location>
</feature>
<accession>A0A7W3IRL6</accession>
<protein>
    <submittedName>
        <fullName evidence="2">Putative metal-dependent HD superfamily phosphohydrolase</fullName>
    </submittedName>
</protein>
<organism evidence="2 3">
    <name type="scientific">Microlunatus kandeliicorticis</name>
    <dbReference type="NCBI Taxonomy" id="1759536"/>
    <lineage>
        <taxon>Bacteria</taxon>
        <taxon>Bacillati</taxon>
        <taxon>Actinomycetota</taxon>
        <taxon>Actinomycetes</taxon>
        <taxon>Propionibacteriales</taxon>
        <taxon>Propionibacteriaceae</taxon>
        <taxon>Microlunatus</taxon>
    </lineage>
</organism>
<gene>
    <name evidence="2" type="ORF">FHX74_001593</name>
</gene>
<proteinExistence type="predicted"/>
<dbReference type="InterPro" id="IPR009218">
    <property type="entry name" value="HD_phosphohydro"/>
</dbReference>
<dbReference type="Gene3D" id="1.10.3210.10">
    <property type="entry name" value="Hypothetical protein af1432"/>
    <property type="match status" value="1"/>
</dbReference>
<comment type="caution">
    <text evidence="2">The sequence shown here is derived from an EMBL/GenBank/DDBJ whole genome shotgun (WGS) entry which is preliminary data.</text>
</comment>